<dbReference type="STRING" id="760192.Halhy_1717"/>
<gene>
    <name evidence="1" type="ordered locus">Halhy_1717</name>
</gene>
<reference key="2">
    <citation type="submission" date="2011-04" db="EMBL/GenBank/DDBJ databases">
        <title>Complete sequence of chromosome of Haliscomenobacter hydrossis DSM 1100.</title>
        <authorList>
            <consortium name="US DOE Joint Genome Institute (JGI-PGF)"/>
            <person name="Lucas S."/>
            <person name="Han J."/>
            <person name="Lapidus A."/>
            <person name="Bruce D."/>
            <person name="Goodwin L."/>
            <person name="Pitluck S."/>
            <person name="Peters L."/>
            <person name="Kyrpides N."/>
            <person name="Mavromatis K."/>
            <person name="Ivanova N."/>
            <person name="Ovchinnikova G."/>
            <person name="Pagani I."/>
            <person name="Daligault H."/>
            <person name="Detter J.C."/>
            <person name="Han C."/>
            <person name="Land M."/>
            <person name="Hauser L."/>
            <person name="Markowitz V."/>
            <person name="Cheng J.-F."/>
            <person name="Hugenholtz P."/>
            <person name="Woyke T."/>
            <person name="Wu D."/>
            <person name="Verbarg S."/>
            <person name="Frueling A."/>
            <person name="Brambilla E."/>
            <person name="Klenk H.-P."/>
            <person name="Eisen J.A."/>
        </authorList>
    </citation>
    <scope>NUCLEOTIDE SEQUENCE</scope>
    <source>
        <strain>DSM 1100</strain>
    </source>
</reference>
<dbReference type="OrthoDB" id="5344363at2"/>
<dbReference type="InterPro" id="IPR023534">
    <property type="entry name" value="Rof/RNase_P-like"/>
</dbReference>
<evidence type="ECO:0000313" key="1">
    <source>
        <dbReference type="EMBL" id="AEE49606.1"/>
    </source>
</evidence>
<protein>
    <recommendedName>
        <fullName evidence="3">Transcriptional antiterminator, Rof</fullName>
    </recommendedName>
</protein>
<proteinExistence type="predicted"/>
<dbReference type="Proteomes" id="UP000008461">
    <property type="component" value="Chromosome"/>
</dbReference>
<name>F4L1U7_HALH1</name>
<keyword evidence="2" id="KW-1185">Reference proteome</keyword>
<dbReference type="AlphaFoldDB" id="F4L1U7"/>
<dbReference type="eggNOG" id="COG4568">
    <property type="taxonomic scope" value="Bacteria"/>
</dbReference>
<accession>F4L1U7</accession>
<reference evidence="1 2" key="1">
    <citation type="journal article" date="2011" name="Stand. Genomic Sci.">
        <title>Complete genome sequence of Haliscomenobacter hydrossis type strain (O).</title>
        <authorList>
            <consortium name="US DOE Joint Genome Institute (JGI-PGF)"/>
            <person name="Daligault H."/>
            <person name="Lapidus A."/>
            <person name="Zeytun A."/>
            <person name="Nolan M."/>
            <person name="Lucas S."/>
            <person name="Del Rio T.G."/>
            <person name="Tice H."/>
            <person name="Cheng J.F."/>
            <person name="Tapia R."/>
            <person name="Han C."/>
            <person name="Goodwin L."/>
            <person name="Pitluck S."/>
            <person name="Liolios K."/>
            <person name="Pagani I."/>
            <person name="Ivanova N."/>
            <person name="Huntemann M."/>
            <person name="Mavromatis K."/>
            <person name="Mikhailova N."/>
            <person name="Pati A."/>
            <person name="Chen A."/>
            <person name="Palaniappan K."/>
            <person name="Land M."/>
            <person name="Hauser L."/>
            <person name="Brambilla E.M."/>
            <person name="Rohde M."/>
            <person name="Verbarg S."/>
            <person name="Goker M."/>
            <person name="Bristow J."/>
            <person name="Eisen J.A."/>
            <person name="Markowitz V."/>
            <person name="Hugenholtz P."/>
            <person name="Kyrpides N.C."/>
            <person name="Klenk H.P."/>
            <person name="Woyke T."/>
        </authorList>
    </citation>
    <scope>NUCLEOTIDE SEQUENCE [LARGE SCALE GENOMIC DNA]</scope>
    <source>
        <strain evidence="2">ATCC 27775 / DSM 1100 / LMG 10767 / O</strain>
    </source>
</reference>
<dbReference type="InterPro" id="IPR038626">
    <property type="entry name" value="Rof-like_sf"/>
</dbReference>
<evidence type="ECO:0008006" key="3">
    <source>
        <dbReference type="Google" id="ProtNLM"/>
    </source>
</evidence>
<dbReference type="KEGG" id="hhy:Halhy_1717"/>
<organism evidence="1 2">
    <name type="scientific">Haliscomenobacter hydrossis (strain ATCC 27775 / DSM 1100 / LMG 10767 / O)</name>
    <dbReference type="NCBI Taxonomy" id="760192"/>
    <lineage>
        <taxon>Bacteria</taxon>
        <taxon>Pseudomonadati</taxon>
        <taxon>Bacteroidota</taxon>
        <taxon>Saprospiria</taxon>
        <taxon>Saprospirales</taxon>
        <taxon>Haliscomenobacteraceae</taxon>
        <taxon>Haliscomenobacter</taxon>
    </lineage>
</organism>
<dbReference type="Gene3D" id="2.30.30.400">
    <property type="entry name" value="Rof-like"/>
    <property type="match status" value="1"/>
</dbReference>
<sequence>MHPKQPYKPISCDFYDELEAFATQQKIVLVEFETPEGNMRHCEVRIVNLQTRNKEEFVQLDNGLEVRLDYIHSVDGTLMPDHC</sequence>
<dbReference type="SUPFAM" id="SSF101744">
    <property type="entry name" value="Rof/RNase P subunit-like"/>
    <property type="match status" value="1"/>
</dbReference>
<dbReference type="EMBL" id="CP002691">
    <property type="protein sequence ID" value="AEE49606.1"/>
    <property type="molecule type" value="Genomic_DNA"/>
</dbReference>
<evidence type="ECO:0000313" key="2">
    <source>
        <dbReference type="Proteomes" id="UP000008461"/>
    </source>
</evidence>
<dbReference type="HOGENOM" id="CLU_187661_0_0_10"/>
<dbReference type="RefSeq" id="WP_013764159.1">
    <property type="nucleotide sequence ID" value="NC_015510.1"/>
</dbReference>